<dbReference type="EMBL" id="JRGF01000008">
    <property type="protein sequence ID" value="KHE41840.1"/>
    <property type="molecule type" value="Genomic_DNA"/>
</dbReference>
<evidence type="ECO:0000256" key="3">
    <source>
        <dbReference type="ARBA" id="ARBA00023163"/>
    </source>
</evidence>
<sequence length="206" mass="22671">MSVTVKITVAEPSVIIRSGIIAVIGSAENLKAEIYEVSEIDQLRNVLSWQHPDILLVNPASLGLFPLQQLKKDTGNPDMKCVALQFAFTDHAALKSYDDAISVYDSAETVNDKLARLVSEPERDKRHESLSGREKEVIACVVQGMTNKQIADKLFISTHTVITHRRNISAKLGIHSPAGLTIYAIVNKLVELDDIKDSVEEQLPGD</sequence>
<dbReference type="InterPro" id="IPR016032">
    <property type="entry name" value="Sig_transdc_resp-reg_C-effctor"/>
</dbReference>
<proteinExistence type="predicted"/>
<accession>A0ABR4YHV2</accession>
<keyword evidence="1" id="KW-0805">Transcription regulation</keyword>
<feature type="domain" description="HTH luxR-type" evidence="4">
    <location>
        <begin position="123"/>
        <end position="188"/>
    </location>
</feature>
<dbReference type="Pfam" id="PF00196">
    <property type="entry name" value="GerE"/>
    <property type="match status" value="1"/>
</dbReference>
<dbReference type="Gene3D" id="1.10.10.10">
    <property type="entry name" value="Winged helix-like DNA-binding domain superfamily/Winged helix DNA-binding domain"/>
    <property type="match status" value="1"/>
</dbReference>
<dbReference type="PRINTS" id="PR00038">
    <property type="entry name" value="HTHLUXR"/>
</dbReference>
<evidence type="ECO:0000313" key="6">
    <source>
        <dbReference type="Proteomes" id="UP000030889"/>
    </source>
</evidence>
<keyword evidence="3" id="KW-0804">Transcription</keyword>
<keyword evidence="2" id="KW-0238">DNA-binding</keyword>
<comment type="caution">
    <text evidence="5">The sequence shown here is derived from an EMBL/GenBank/DDBJ whole genome shotgun (WGS) entry which is preliminary data.</text>
</comment>
<evidence type="ECO:0000259" key="4">
    <source>
        <dbReference type="PROSITE" id="PS50043"/>
    </source>
</evidence>
<organism evidence="5 6">
    <name type="scientific">Alistipes inops</name>
    <dbReference type="NCBI Taxonomy" id="1501391"/>
    <lineage>
        <taxon>Bacteria</taxon>
        <taxon>Pseudomonadati</taxon>
        <taxon>Bacteroidota</taxon>
        <taxon>Bacteroidia</taxon>
        <taxon>Bacteroidales</taxon>
        <taxon>Rikenellaceae</taxon>
        <taxon>Alistipes</taxon>
    </lineage>
</organism>
<protein>
    <submittedName>
        <fullName evidence="5">LuxR family transcriptional regulator</fullName>
    </submittedName>
</protein>
<dbReference type="InterPro" id="IPR036388">
    <property type="entry name" value="WH-like_DNA-bd_sf"/>
</dbReference>
<dbReference type="SUPFAM" id="SSF46894">
    <property type="entry name" value="C-terminal effector domain of the bipartite response regulators"/>
    <property type="match status" value="1"/>
</dbReference>
<dbReference type="PANTHER" id="PTHR44688">
    <property type="entry name" value="DNA-BINDING TRANSCRIPTIONAL ACTIVATOR DEVR_DOSR"/>
    <property type="match status" value="1"/>
</dbReference>
<evidence type="ECO:0000256" key="2">
    <source>
        <dbReference type="ARBA" id="ARBA00023125"/>
    </source>
</evidence>
<name>A0ABR4YHV2_9BACT</name>
<dbReference type="CDD" id="cd06170">
    <property type="entry name" value="LuxR_C_like"/>
    <property type="match status" value="1"/>
</dbReference>
<evidence type="ECO:0000313" key="5">
    <source>
        <dbReference type="EMBL" id="KHE41840.1"/>
    </source>
</evidence>
<dbReference type="PANTHER" id="PTHR44688:SF16">
    <property type="entry name" value="DNA-BINDING TRANSCRIPTIONAL ACTIVATOR DEVR_DOSR"/>
    <property type="match status" value="1"/>
</dbReference>
<reference evidence="5 6" key="1">
    <citation type="submission" date="2014-09" db="EMBL/GenBank/DDBJ databases">
        <title>Alistipes sp. 627, sp. nov., a novel member of the family Rikenellaceae isolated from human faeces.</title>
        <authorList>
            <person name="Shkoporov A.N."/>
            <person name="Chaplin A.V."/>
            <person name="Motuzova O.V."/>
            <person name="Kafarskaia L.I."/>
            <person name="Khokhlova E.V."/>
            <person name="Efimov B.A."/>
        </authorList>
    </citation>
    <scope>NUCLEOTIDE SEQUENCE [LARGE SCALE GENOMIC DNA]</scope>
    <source>
        <strain evidence="5 6">627</strain>
    </source>
</reference>
<dbReference type="RefSeq" id="WP_022064479.1">
    <property type="nucleotide sequence ID" value="NZ_JRGF01000008.1"/>
</dbReference>
<evidence type="ECO:0000256" key="1">
    <source>
        <dbReference type="ARBA" id="ARBA00023015"/>
    </source>
</evidence>
<keyword evidence="6" id="KW-1185">Reference proteome</keyword>
<dbReference type="PROSITE" id="PS00622">
    <property type="entry name" value="HTH_LUXR_1"/>
    <property type="match status" value="1"/>
</dbReference>
<dbReference type="PROSITE" id="PS50043">
    <property type="entry name" value="HTH_LUXR_2"/>
    <property type="match status" value="1"/>
</dbReference>
<gene>
    <name evidence="5" type="ORF">LG35_07475</name>
</gene>
<dbReference type="Proteomes" id="UP000030889">
    <property type="component" value="Unassembled WGS sequence"/>
</dbReference>
<dbReference type="SMART" id="SM00421">
    <property type="entry name" value="HTH_LUXR"/>
    <property type="match status" value="1"/>
</dbReference>
<dbReference type="InterPro" id="IPR000792">
    <property type="entry name" value="Tscrpt_reg_LuxR_C"/>
</dbReference>